<feature type="region of interest" description="Disordered" evidence="1">
    <location>
        <begin position="213"/>
        <end position="243"/>
    </location>
</feature>
<dbReference type="EMBL" id="JAUSSK010000004">
    <property type="protein sequence ID" value="MDQ0010876.1"/>
    <property type="molecule type" value="Genomic_DNA"/>
</dbReference>
<evidence type="ECO:0000313" key="3">
    <source>
        <dbReference type="EMBL" id="MDQ0010876.1"/>
    </source>
</evidence>
<evidence type="ECO:0008006" key="5">
    <source>
        <dbReference type="Google" id="ProtNLM"/>
    </source>
</evidence>
<feature type="signal peptide" evidence="2">
    <location>
        <begin position="1"/>
        <end position="25"/>
    </location>
</feature>
<reference evidence="3 4" key="1">
    <citation type="submission" date="2023-07" db="EMBL/GenBank/DDBJ databases">
        <title>Sorghum-associated microbial communities from plants grown in Nebraska, USA.</title>
        <authorList>
            <person name="Schachtman D."/>
        </authorList>
    </citation>
    <scope>NUCLEOTIDE SEQUENCE [LARGE SCALE GENOMIC DNA]</scope>
    <source>
        <strain evidence="3 4">CC60</strain>
    </source>
</reference>
<keyword evidence="4" id="KW-1185">Reference proteome</keyword>
<name>A0ABT9T0U2_9GAMM</name>
<evidence type="ECO:0000313" key="4">
    <source>
        <dbReference type="Proteomes" id="UP001237737"/>
    </source>
</evidence>
<dbReference type="RefSeq" id="WP_306850969.1">
    <property type="nucleotide sequence ID" value="NZ_JAUSSK010000004.1"/>
</dbReference>
<proteinExistence type="predicted"/>
<gene>
    <name evidence="3" type="ORF">J2T07_003082</name>
</gene>
<keyword evidence="2" id="KW-0732">Signal</keyword>
<accession>A0ABT9T0U2</accession>
<sequence>MFSTNIRKAVLGLSLIALFVSSAQAVDDLPTDPAGRATLLRLLADSKMSIASNDLPPIVRIVSPLADSAVAGGISSTQAGSFSGTNLLLNLEVITRDSVPLVVREATEAAPVFGIRHVDRLLKGQSNPDAPGLYVFFDQPLIMPDGTVMPAFTNFASAFNVAGTDDTPGGGRTTWLGWHVLESLPATAQNVTITVAVVDAAGRVATDQVRVPVTRTAPSGQDLTPPAESFPGPAGTTSDGQGPEVSMIAPRVPTSIAVGPTDNSLTASNGSLFFIQVSSLDRNHNGIAISETGQTSAGQPLNAAIPVGLILDPSAIPTPGKAGGPNRNFPGLTLTFDVPLRQPNGNIVPAGTNLAGLFDVAGSEVDASGAVRVTADWVVGGSLMLTDGKKNVTVTASVTDNKGHTGSSTNVLSVSSTVSGQALTLDPK</sequence>
<dbReference type="Proteomes" id="UP001237737">
    <property type="component" value="Unassembled WGS sequence"/>
</dbReference>
<evidence type="ECO:0000256" key="2">
    <source>
        <dbReference type="SAM" id="SignalP"/>
    </source>
</evidence>
<feature type="chain" id="PRO_5045409421" description="Ig-like domain-containing protein" evidence="2">
    <location>
        <begin position="26"/>
        <end position="428"/>
    </location>
</feature>
<organism evidence="3 4">
    <name type="scientific">Luteibacter jiangsuensis</name>
    <dbReference type="NCBI Taxonomy" id="637577"/>
    <lineage>
        <taxon>Bacteria</taxon>
        <taxon>Pseudomonadati</taxon>
        <taxon>Pseudomonadota</taxon>
        <taxon>Gammaproteobacteria</taxon>
        <taxon>Lysobacterales</taxon>
        <taxon>Rhodanobacteraceae</taxon>
        <taxon>Luteibacter</taxon>
    </lineage>
</organism>
<evidence type="ECO:0000256" key="1">
    <source>
        <dbReference type="SAM" id="MobiDB-lite"/>
    </source>
</evidence>
<comment type="caution">
    <text evidence="3">The sequence shown here is derived from an EMBL/GenBank/DDBJ whole genome shotgun (WGS) entry which is preliminary data.</text>
</comment>
<protein>
    <recommendedName>
        <fullName evidence="5">Ig-like domain-containing protein</fullName>
    </recommendedName>
</protein>